<accession>A0A532URN1</accession>
<dbReference type="Gene3D" id="3.30.365.10">
    <property type="entry name" value="Aldehyde oxidase/xanthine dehydrogenase, molybdopterin binding domain"/>
    <property type="match status" value="4"/>
</dbReference>
<dbReference type="SUPFAM" id="SSF56003">
    <property type="entry name" value="Molybdenum cofactor-binding domain"/>
    <property type="match status" value="1"/>
</dbReference>
<dbReference type="Pfam" id="PF02738">
    <property type="entry name" value="MoCoBD_1"/>
    <property type="match status" value="1"/>
</dbReference>
<dbReference type="InterPro" id="IPR000674">
    <property type="entry name" value="Ald_Oxase/Xan_DH_a/b"/>
</dbReference>
<name>A0A532URN1_UNCL8</name>
<dbReference type="AlphaFoldDB" id="A0A532URN1"/>
<protein>
    <submittedName>
        <fullName evidence="2">Dehydrogenase</fullName>
    </submittedName>
</protein>
<proteinExistence type="predicted"/>
<dbReference type="EMBL" id="NJBN01000012">
    <property type="protein sequence ID" value="TKJ37616.1"/>
    <property type="molecule type" value="Genomic_DNA"/>
</dbReference>
<dbReference type="InterPro" id="IPR037165">
    <property type="entry name" value="AldOxase/xan_DH_Mopterin-bd_sf"/>
</dbReference>
<reference evidence="2 3" key="1">
    <citation type="submission" date="2017-06" db="EMBL/GenBank/DDBJ databases">
        <title>Novel microbial phyla capable of carbon fixation and sulfur reduction in deep-sea sediments.</title>
        <authorList>
            <person name="Huang J."/>
            <person name="Baker B."/>
            <person name="Wang Y."/>
        </authorList>
    </citation>
    <scope>NUCLEOTIDE SEQUENCE [LARGE SCALE GENOMIC DNA]</scope>
    <source>
        <strain evidence="2">B3_LCP</strain>
    </source>
</reference>
<evidence type="ECO:0000259" key="1">
    <source>
        <dbReference type="SMART" id="SM01008"/>
    </source>
</evidence>
<dbReference type="Gene3D" id="3.90.1170.50">
    <property type="entry name" value="Aldehyde oxidase/xanthine dehydrogenase, a/b hammerhead"/>
    <property type="match status" value="1"/>
</dbReference>
<dbReference type="InterPro" id="IPR036856">
    <property type="entry name" value="Ald_Oxase/Xan_DH_a/b_sf"/>
</dbReference>
<comment type="caution">
    <text evidence="2">The sequence shown here is derived from an EMBL/GenBank/DDBJ whole genome shotgun (WGS) entry which is preliminary data.</text>
</comment>
<dbReference type="GO" id="GO:0005506">
    <property type="term" value="F:iron ion binding"/>
    <property type="evidence" value="ECO:0007669"/>
    <property type="project" value="InterPro"/>
</dbReference>
<dbReference type="InterPro" id="IPR046867">
    <property type="entry name" value="AldOxase/xan_DH_MoCoBD2"/>
</dbReference>
<dbReference type="PANTHER" id="PTHR11908:SF157">
    <property type="entry name" value="XANTHINE DEHYDROGENASE SUBUNIT D-RELATED"/>
    <property type="match status" value="1"/>
</dbReference>
<dbReference type="InterPro" id="IPR016208">
    <property type="entry name" value="Ald_Oxase/xanthine_DH-like"/>
</dbReference>
<dbReference type="Pfam" id="PF01315">
    <property type="entry name" value="Ald_Xan_dh_C"/>
    <property type="match status" value="1"/>
</dbReference>
<dbReference type="InterPro" id="IPR008274">
    <property type="entry name" value="AldOxase/xan_DH_MoCoBD1"/>
</dbReference>
<dbReference type="Proteomes" id="UP000319619">
    <property type="component" value="Unassembled WGS sequence"/>
</dbReference>
<sequence length="750" mass="82540">MAESKIKSWRNDAREKVTGQAKYTDDLSFADMLHAVPVYSDFVHARIKRIETKAAENYQNVLRILTAADVPGANRFGHIEKDHRIFADDKIRYWGDVVALVVASDRESAIKAAELIEVEAEALPSLHDPEEAIKPDAPLIHESHGSNIINTHRIRRGDVEEGFEDSDFVIQRQFQTQFVEHAYLEPEAAIALPRPDGVIEIYGSMQHPFSTRRFAAAVLGVRLADIEVIGTPMGGGFGGKDDTAAIVCARAALAAKLTGHPVKIRYDREWSIRESYKRHPYRVDYKMGVTSEGEIKAVQCKIIADGGAYCSTTPWVTWRSTVQCCGPYQVPNVHCDALGVYTNNVVAGAMRGFGSPQMNFVVEQMVEIAAEEVGISPVEFRHRNMVKQGSVTVTGQKLDDHTVSMSEALETVIDEIDYENKLKSCSFGKSQSDELYGIGLAMSYRGMSLGAEGMDFCAAIINAQFDGSIILEVGIHENGQGAQSAFILLLADELGVDRDRIRYRQPSTSTIPDSGSTVASRGVLMGSNAVLAAATEFKRKVSAAVSSILKCKAQDVRFADDRIYGRDEHHSISFDRAMHVMFLQQQFPFAFGEYRAPRVSWDEKTGQGKAYFTWVYGCQAAEVMVNKKSGRVRLTNAVAAHDMGRVINPGMALGQFYGGMAMGSGYALSEEIKIEDGEIVNLNYNSYRIPRSVDLPDMSAIFIENPDPNSPSGAKGIGEPTNEIMAPAIANAVYRATGKRYLKLPIKIES</sequence>
<dbReference type="GO" id="GO:0016491">
    <property type="term" value="F:oxidoreductase activity"/>
    <property type="evidence" value="ECO:0007669"/>
    <property type="project" value="InterPro"/>
</dbReference>
<dbReference type="SUPFAM" id="SSF54665">
    <property type="entry name" value="CO dehydrogenase molybdoprotein N-domain-like"/>
    <property type="match status" value="1"/>
</dbReference>
<gene>
    <name evidence="2" type="ORF">CEE37_13980</name>
</gene>
<dbReference type="PANTHER" id="PTHR11908">
    <property type="entry name" value="XANTHINE DEHYDROGENASE"/>
    <property type="match status" value="1"/>
</dbReference>
<dbReference type="Pfam" id="PF20256">
    <property type="entry name" value="MoCoBD_2"/>
    <property type="match status" value="1"/>
</dbReference>
<organism evidence="2 3">
    <name type="scientific">candidate division LCP-89 bacterium B3_LCP</name>
    <dbReference type="NCBI Taxonomy" id="2012998"/>
    <lineage>
        <taxon>Bacteria</taxon>
        <taxon>Pseudomonadati</taxon>
        <taxon>Bacteria division LCP-89</taxon>
    </lineage>
</organism>
<evidence type="ECO:0000313" key="2">
    <source>
        <dbReference type="EMBL" id="TKJ37616.1"/>
    </source>
</evidence>
<dbReference type="SMART" id="SM01008">
    <property type="entry name" value="Ald_Xan_dh_C"/>
    <property type="match status" value="1"/>
</dbReference>
<feature type="domain" description="Aldehyde oxidase/xanthine dehydrogenase a/b hammerhead" evidence="1">
    <location>
        <begin position="18"/>
        <end position="124"/>
    </location>
</feature>
<evidence type="ECO:0000313" key="3">
    <source>
        <dbReference type="Proteomes" id="UP000319619"/>
    </source>
</evidence>